<dbReference type="Gene3D" id="3.90.190.20">
    <property type="entry name" value="Mur ligase, C-terminal domain"/>
    <property type="match status" value="1"/>
</dbReference>
<evidence type="ECO:0000313" key="2">
    <source>
        <dbReference type="Proteomes" id="UP000518904"/>
    </source>
</evidence>
<protein>
    <submittedName>
        <fullName evidence="1">UDP-N-acetylmuramate--L-alanine ligase</fullName>
        <ecNumber evidence="1">6.3.2.8</ecNumber>
    </submittedName>
</protein>
<dbReference type="InterPro" id="IPR036615">
    <property type="entry name" value="Mur_ligase_C_dom_sf"/>
</dbReference>
<dbReference type="EC" id="6.3.2.8" evidence="1"/>
<name>A0A7Y0SJI7_VIBPH</name>
<proteinExistence type="predicted"/>
<comment type="caution">
    <text evidence="1">The sequence shown here is derived from an EMBL/GenBank/DDBJ whole genome shotgun (WGS) entry which is preliminary data.</text>
</comment>
<accession>A0A7Y0SJI7</accession>
<dbReference type="GO" id="GO:0008763">
    <property type="term" value="F:UDP-N-acetylmuramate-L-alanine ligase activity"/>
    <property type="evidence" value="ECO:0007669"/>
    <property type="project" value="UniProtKB-EC"/>
</dbReference>
<dbReference type="AlphaFoldDB" id="A0A7Y0SJI7"/>
<feature type="non-terminal residue" evidence="1">
    <location>
        <position position="77"/>
    </location>
</feature>
<dbReference type="InterPro" id="IPR050061">
    <property type="entry name" value="MurCDEF_pg_biosynth"/>
</dbReference>
<gene>
    <name evidence="1" type="primary">murC</name>
    <name evidence="1" type="ORF">HKB16_17385</name>
</gene>
<keyword evidence="1" id="KW-0436">Ligase</keyword>
<evidence type="ECO:0000313" key="1">
    <source>
        <dbReference type="EMBL" id="NMU84644.1"/>
    </source>
</evidence>
<dbReference type="SUPFAM" id="SSF53244">
    <property type="entry name" value="MurD-like peptide ligases, peptide-binding domain"/>
    <property type="match status" value="1"/>
</dbReference>
<organism evidence="1 2">
    <name type="scientific">Vibrio parahaemolyticus</name>
    <dbReference type="NCBI Taxonomy" id="670"/>
    <lineage>
        <taxon>Bacteria</taxon>
        <taxon>Pseudomonadati</taxon>
        <taxon>Pseudomonadota</taxon>
        <taxon>Gammaproteobacteria</taxon>
        <taxon>Vibrionales</taxon>
        <taxon>Vibrionaceae</taxon>
        <taxon>Vibrio</taxon>
    </lineage>
</organism>
<dbReference type="PANTHER" id="PTHR43445">
    <property type="entry name" value="UDP-N-ACETYLMURAMATE--L-ALANINE LIGASE-RELATED"/>
    <property type="match status" value="1"/>
</dbReference>
<dbReference type="PANTHER" id="PTHR43445:SF3">
    <property type="entry name" value="UDP-N-ACETYLMURAMATE--L-ALANINE LIGASE"/>
    <property type="match status" value="1"/>
</dbReference>
<dbReference type="Proteomes" id="UP000518904">
    <property type="component" value="Unassembled WGS sequence"/>
</dbReference>
<feature type="non-terminal residue" evidence="1">
    <location>
        <position position="1"/>
    </location>
</feature>
<reference evidence="1 2" key="1">
    <citation type="submission" date="2020-04" db="EMBL/GenBank/DDBJ databases">
        <title>Whole-genome sequencing of Vibrio spp. from China reveals different genetic environments of blaCTX-M-14 among diverse lineages.</title>
        <authorList>
            <person name="Zheng Z."/>
            <person name="Ye L."/>
            <person name="Chen S."/>
        </authorList>
    </citation>
    <scope>NUCLEOTIDE SEQUENCE [LARGE SCALE GENOMIC DNA]</scope>
    <source>
        <strain evidence="1 2">Vb0551</strain>
    </source>
</reference>
<dbReference type="EMBL" id="JABCLB010001986">
    <property type="protein sequence ID" value="NMU84644.1"/>
    <property type="molecule type" value="Genomic_DNA"/>
</dbReference>
<sequence length="77" mass="8864">GWQDKRLVMIFQPHRYSRTRDLYDDFANVLEQVDVLIMLDVYAAGEKPIAGADGRALCRTIRSRGKVDPIFVPEIEQ</sequence>